<evidence type="ECO:0000256" key="2">
    <source>
        <dbReference type="ARBA" id="ARBA00022737"/>
    </source>
</evidence>
<dbReference type="Pfam" id="PF01535">
    <property type="entry name" value="PPR"/>
    <property type="match status" value="3"/>
</dbReference>
<dbReference type="NCBIfam" id="TIGR00756">
    <property type="entry name" value="PPR"/>
    <property type="match status" value="1"/>
</dbReference>
<evidence type="ECO:0000256" key="1">
    <source>
        <dbReference type="ARBA" id="ARBA00007626"/>
    </source>
</evidence>
<dbReference type="PANTHER" id="PTHR47939">
    <property type="entry name" value="MEMBRANE-ASSOCIATED SALT-INDUCIBLE PROTEIN-LIKE"/>
    <property type="match status" value="1"/>
</dbReference>
<keyword evidence="2" id="KW-0677">Repeat</keyword>
<evidence type="ECO:0000256" key="3">
    <source>
        <dbReference type="PROSITE-ProRule" id="PRU00708"/>
    </source>
</evidence>
<dbReference type="Proteomes" id="UP001370490">
    <property type="component" value="Unassembled WGS sequence"/>
</dbReference>
<dbReference type="EMBL" id="JBAMMX010000027">
    <property type="protein sequence ID" value="KAK6913544.1"/>
    <property type="molecule type" value="Genomic_DNA"/>
</dbReference>
<dbReference type="InterPro" id="IPR011990">
    <property type="entry name" value="TPR-like_helical_dom_sf"/>
</dbReference>
<dbReference type="PANTHER" id="PTHR47939:SF13">
    <property type="entry name" value="OS03G0201400 PROTEIN"/>
    <property type="match status" value="1"/>
</dbReference>
<comment type="similarity">
    <text evidence="1">Belongs to the PPR family. P subfamily.</text>
</comment>
<dbReference type="InterPro" id="IPR002885">
    <property type="entry name" value="PPR_rpt"/>
</dbReference>
<accession>A0AAN8YSC9</accession>
<organism evidence="4 5">
    <name type="scientific">Dillenia turbinata</name>
    <dbReference type="NCBI Taxonomy" id="194707"/>
    <lineage>
        <taxon>Eukaryota</taxon>
        <taxon>Viridiplantae</taxon>
        <taxon>Streptophyta</taxon>
        <taxon>Embryophyta</taxon>
        <taxon>Tracheophyta</taxon>
        <taxon>Spermatophyta</taxon>
        <taxon>Magnoliopsida</taxon>
        <taxon>eudicotyledons</taxon>
        <taxon>Gunneridae</taxon>
        <taxon>Pentapetalae</taxon>
        <taxon>Dilleniales</taxon>
        <taxon>Dilleniaceae</taxon>
        <taxon>Dillenia</taxon>
    </lineage>
</organism>
<reference evidence="4 5" key="1">
    <citation type="submission" date="2023-12" db="EMBL/GenBank/DDBJ databases">
        <title>A high-quality genome assembly for Dillenia turbinata (Dilleniales).</title>
        <authorList>
            <person name="Chanderbali A."/>
        </authorList>
    </citation>
    <scope>NUCLEOTIDE SEQUENCE [LARGE SCALE GENOMIC DNA]</scope>
    <source>
        <strain evidence="4">LSX21</strain>
        <tissue evidence="4">Leaf</tissue>
    </source>
</reference>
<feature type="repeat" description="PPR" evidence="3">
    <location>
        <begin position="163"/>
        <end position="197"/>
    </location>
</feature>
<dbReference type="InterPro" id="IPR050667">
    <property type="entry name" value="PPR-containing_protein"/>
</dbReference>
<comment type="caution">
    <text evidence="4">The sequence shown here is derived from an EMBL/GenBank/DDBJ whole genome shotgun (WGS) entry which is preliminary data.</text>
</comment>
<dbReference type="Gene3D" id="1.25.40.10">
    <property type="entry name" value="Tetratricopeptide repeat domain"/>
    <property type="match status" value="2"/>
</dbReference>
<evidence type="ECO:0000313" key="4">
    <source>
        <dbReference type="EMBL" id="KAK6913544.1"/>
    </source>
</evidence>
<name>A0AAN8YSC9_9MAGN</name>
<proteinExistence type="inferred from homology"/>
<dbReference type="AlphaFoldDB" id="A0AAN8YSC9"/>
<keyword evidence="5" id="KW-1185">Reference proteome</keyword>
<dbReference type="PROSITE" id="PS51375">
    <property type="entry name" value="PPR"/>
    <property type="match status" value="1"/>
</dbReference>
<gene>
    <name evidence="4" type="ORF">RJ641_023145</name>
</gene>
<evidence type="ECO:0000313" key="5">
    <source>
        <dbReference type="Proteomes" id="UP001370490"/>
    </source>
</evidence>
<protein>
    <submittedName>
        <fullName evidence="4">Pentatricopeptide repeat</fullName>
    </submittedName>
</protein>
<sequence>MFVNAKALLKSLLSNNSDNSSKFMVVDTMLHTLKHVVNSRIYPNEETLKSMVSALCKEGKLKQVLDRIREKRCSSMVIVNTCLMFRMFEEEKVEVRFVLMKRLLQKNMILNTICYTLVVYAKVKVDSLESALAVYQKNAYERRRWVDEASLLMEEMRNLGLEPYETFDHLITGYTRNGKLRESVMCCDEMMERGLIPSCSAFSETVEKIYEAGDVKEANALLTRLLDRGFLPMSLISPGQLAFSSLIKNLRQCGKMEEAYAEKYLTIMRTRSLDPSSCAYASLIAVCQLPSGPRGLTVSGQFALSLIPRRVPCITTAKLLTDLM</sequence>